<keyword evidence="2" id="KW-1185">Reference proteome</keyword>
<name>A0A9P3LHH7_9APHY</name>
<comment type="caution">
    <text evidence="1">The sequence shown here is derived from an EMBL/GenBank/DDBJ whole genome shotgun (WGS) entry which is preliminary data.</text>
</comment>
<dbReference type="Proteomes" id="UP000703269">
    <property type="component" value="Unassembled WGS sequence"/>
</dbReference>
<sequence length="96" mass="10243">MPNAEDVPRSVSAELAEINLRGMRLASGGAAFRVAAPRHGNNGALTDRAHRRASSGCRCFLASDLFDASPAPPQQALASRQTKSLEFNHVLTWSSP</sequence>
<organism evidence="1 2">
    <name type="scientific">Phanerochaete sordida</name>
    <dbReference type="NCBI Taxonomy" id="48140"/>
    <lineage>
        <taxon>Eukaryota</taxon>
        <taxon>Fungi</taxon>
        <taxon>Dikarya</taxon>
        <taxon>Basidiomycota</taxon>
        <taxon>Agaricomycotina</taxon>
        <taxon>Agaricomycetes</taxon>
        <taxon>Polyporales</taxon>
        <taxon>Phanerochaetaceae</taxon>
        <taxon>Phanerochaete</taxon>
    </lineage>
</organism>
<proteinExistence type="predicted"/>
<dbReference type="AlphaFoldDB" id="A0A9P3LHH7"/>
<evidence type="ECO:0000313" key="2">
    <source>
        <dbReference type="Proteomes" id="UP000703269"/>
    </source>
</evidence>
<accession>A0A9P3LHH7</accession>
<gene>
    <name evidence="1" type="ORF">PsYK624_117320</name>
</gene>
<reference evidence="1 2" key="1">
    <citation type="submission" date="2021-08" db="EMBL/GenBank/DDBJ databases">
        <title>Draft Genome Sequence of Phanerochaete sordida strain YK-624.</title>
        <authorList>
            <person name="Mori T."/>
            <person name="Dohra H."/>
            <person name="Suzuki T."/>
            <person name="Kawagishi H."/>
            <person name="Hirai H."/>
        </authorList>
    </citation>
    <scope>NUCLEOTIDE SEQUENCE [LARGE SCALE GENOMIC DNA]</scope>
    <source>
        <strain evidence="1 2">YK-624</strain>
    </source>
</reference>
<dbReference type="EMBL" id="BPQB01000050">
    <property type="protein sequence ID" value="GJE95546.1"/>
    <property type="molecule type" value="Genomic_DNA"/>
</dbReference>
<protein>
    <submittedName>
        <fullName evidence="1">Uncharacterized protein</fullName>
    </submittedName>
</protein>
<evidence type="ECO:0000313" key="1">
    <source>
        <dbReference type="EMBL" id="GJE95546.1"/>
    </source>
</evidence>